<keyword evidence="2" id="KW-1185">Reference proteome</keyword>
<name>A0ABM7TAQ3_9CLOT</name>
<protein>
    <recommendedName>
        <fullName evidence="3">Purine nucleoside phosphorylase</fullName>
    </recommendedName>
</protein>
<dbReference type="Pfam" id="PF04463">
    <property type="entry name" value="2-thiour_desulf"/>
    <property type="match status" value="1"/>
</dbReference>
<dbReference type="InterPro" id="IPR007553">
    <property type="entry name" value="2-thiour_desulf"/>
</dbReference>
<evidence type="ECO:0000313" key="1">
    <source>
        <dbReference type="EMBL" id="BCZ48388.1"/>
    </source>
</evidence>
<dbReference type="PANTHER" id="PTHR30087">
    <property type="entry name" value="INNER MEMBRANE PROTEIN"/>
    <property type="match status" value="1"/>
</dbReference>
<dbReference type="EMBL" id="AP024849">
    <property type="protein sequence ID" value="BCZ48388.1"/>
    <property type="molecule type" value="Genomic_DNA"/>
</dbReference>
<reference evidence="2" key="1">
    <citation type="submission" date="2021-07" db="EMBL/GenBank/DDBJ databases">
        <title>Complete genome sequencing of a Clostridium isolate.</title>
        <authorList>
            <person name="Ueki A."/>
            <person name="Tonouchi A."/>
        </authorList>
    </citation>
    <scope>NUCLEOTIDE SEQUENCE [LARGE SCALE GENOMIC DNA]</scope>
    <source>
        <strain evidence="2">C5S11</strain>
    </source>
</reference>
<proteinExistence type="predicted"/>
<dbReference type="PANTHER" id="PTHR30087:SF1">
    <property type="entry name" value="HYPOTHETICAL CYTOSOLIC PROTEIN"/>
    <property type="match status" value="1"/>
</dbReference>
<sequence length="241" mass="27008">MYIISACLCGVNCRYDGKSNINDRCLKLFREGKAVLVCPEQLGGLQTPRNPVELNNMASEVVENNGKALSNKGEDVTKQFLNGAYETLKIANELGASRAILKEGSPSCGSNFVYDGTFTGNKIRGKGITAYILENEGITVFSDEDLEVNNSKLVYLNEFDREKAKKRKLFELEEESDYEEEYFDLTENLTDMSELPPKVEENVKKLMISLARDLMGFEEVDEIAEATGLSIEEVEEILKEK</sequence>
<dbReference type="RefSeq" id="WP_224034653.1">
    <property type="nucleotide sequence ID" value="NZ_AP024849.1"/>
</dbReference>
<evidence type="ECO:0008006" key="3">
    <source>
        <dbReference type="Google" id="ProtNLM"/>
    </source>
</evidence>
<accession>A0ABM7TAQ3</accession>
<dbReference type="Proteomes" id="UP000824633">
    <property type="component" value="Chromosome"/>
</dbReference>
<gene>
    <name evidence="1" type="ORF">psyc5s11_44550</name>
</gene>
<organism evidence="1 2">
    <name type="scientific">Clostridium gelidum</name>
    <dbReference type="NCBI Taxonomy" id="704125"/>
    <lineage>
        <taxon>Bacteria</taxon>
        <taxon>Bacillati</taxon>
        <taxon>Bacillota</taxon>
        <taxon>Clostridia</taxon>
        <taxon>Eubacteriales</taxon>
        <taxon>Clostridiaceae</taxon>
        <taxon>Clostridium</taxon>
    </lineage>
</organism>
<evidence type="ECO:0000313" key="2">
    <source>
        <dbReference type="Proteomes" id="UP000824633"/>
    </source>
</evidence>